<dbReference type="InterPro" id="IPR012349">
    <property type="entry name" value="Split_barrel_FMN-bd"/>
</dbReference>
<protein>
    <recommendedName>
        <fullName evidence="3">Pyridoxamine 5'-phosphate oxidase</fullName>
    </recommendedName>
</protein>
<evidence type="ECO:0000313" key="2">
    <source>
        <dbReference type="Proteomes" id="UP000235777"/>
    </source>
</evidence>
<name>A0A2N7X3K3_9BURK</name>
<dbReference type="OrthoDB" id="6518717at2"/>
<dbReference type="AlphaFoldDB" id="A0A2N7X3K3"/>
<dbReference type="Gene3D" id="2.30.110.10">
    <property type="entry name" value="Electron Transport, Fmn-binding Protein, Chain A"/>
    <property type="match status" value="1"/>
</dbReference>
<gene>
    <name evidence="1" type="ORF">C0Z20_12675</name>
</gene>
<dbReference type="Proteomes" id="UP000235777">
    <property type="component" value="Unassembled WGS sequence"/>
</dbReference>
<comment type="caution">
    <text evidence="1">The sequence shown here is derived from an EMBL/GenBank/DDBJ whole genome shotgun (WGS) entry which is preliminary data.</text>
</comment>
<keyword evidence="2" id="KW-1185">Reference proteome</keyword>
<evidence type="ECO:0000313" key="1">
    <source>
        <dbReference type="EMBL" id="PMS36333.1"/>
    </source>
</evidence>
<proteinExistence type="predicted"/>
<reference evidence="1 2" key="1">
    <citation type="submission" date="2018-01" db="EMBL/GenBank/DDBJ databases">
        <title>Whole genome analyses suggest that Burkholderia sensu lato contains two further novel genera in the rhizoxinica-symbiotica group Mycetohabitans gen. nov., and Trinickia gen. nov.: implications for the evolution of diazotrophy and nodulation in the Burkholderiaceae.</title>
        <authorList>
            <person name="Estrada-de los Santos P."/>
            <person name="Palmer M."/>
            <person name="Chavez-Ramirez B."/>
            <person name="Beukes C."/>
            <person name="Steenkamp E.T."/>
            <person name="Hirsch A.M."/>
            <person name="Manyaka P."/>
            <person name="Maluk M."/>
            <person name="Lafos M."/>
            <person name="Crook M."/>
            <person name="Gross E."/>
            <person name="Simon M.F."/>
            <person name="Bueno dos Reis Junior F."/>
            <person name="Poole P.S."/>
            <person name="Venter S.N."/>
            <person name="James E.K."/>
        </authorList>
    </citation>
    <scope>NUCLEOTIDE SEQUENCE [LARGE SCALE GENOMIC DNA]</scope>
    <source>
        <strain evidence="1 2">JPY 581</strain>
    </source>
</reference>
<organism evidence="1 2">
    <name type="scientific">Trinickia symbiotica</name>
    <dbReference type="NCBI Taxonomy" id="863227"/>
    <lineage>
        <taxon>Bacteria</taxon>
        <taxon>Pseudomonadati</taxon>
        <taxon>Pseudomonadota</taxon>
        <taxon>Betaproteobacteria</taxon>
        <taxon>Burkholderiales</taxon>
        <taxon>Burkholderiaceae</taxon>
        <taxon>Trinickia</taxon>
    </lineage>
</organism>
<evidence type="ECO:0008006" key="3">
    <source>
        <dbReference type="Google" id="ProtNLM"/>
    </source>
</evidence>
<dbReference type="RefSeq" id="WP_018443749.1">
    <property type="nucleotide sequence ID" value="NZ_KB890217.1"/>
</dbReference>
<sequence>MSDPSSRARALESQVFDEWPSELRALFDGTALARETGFTASLVTVDANGHLRTSLLSLGELYAPDARTLSFSLWPGARAARALTAQAAKGSARAALTFVHDAAFYQVQLNVDILPDDGELASFQASIDTGELQRVAYARLTGGIAFELADESRDAVLDRWRSQVDRLRLAAQNRRAARGASGD</sequence>
<accession>A0A2N7X3K3</accession>
<dbReference type="EMBL" id="PNYC01000007">
    <property type="protein sequence ID" value="PMS36333.1"/>
    <property type="molecule type" value="Genomic_DNA"/>
</dbReference>